<feature type="chain" id="PRO_5015929494" evidence="2">
    <location>
        <begin position="22"/>
        <end position="145"/>
    </location>
</feature>
<dbReference type="AlphaFoldDB" id="A0A2V3PLQ1"/>
<evidence type="ECO:0000313" key="4">
    <source>
        <dbReference type="Proteomes" id="UP000247973"/>
    </source>
</evidence>
<reference evidence="3 4" key="1">
    <citation type="submission" date="2018-03" db="EMBL/GenBank/DDBJ databases">
        <title>Genomic Encyclopedia of Archaeal and Bacterial Type Strains, Phase II (KMG-II): from individual species to whole genera.</title>
        <authorList>
            <person name="Goeker M."/>
        </authorList>
    </citation>
    <scope>NUCLEOTIDE SEQUENCE [LARGE SCALE GENOMIC DNA]</scope>
    <source>
        <strain evidence="3 4">DSM 100214</strain>
    </source>
</reference>
<keyword evidence="1" id="KW-0812">Transmembrane</keyword>
<gene>
    <name evidence="3" type="ORF">CLV62_12146</name>
</gene>
<keyword evidence="1" id="KW-1133">Transmembrane helix</keyword>
<evidence type="ECO:0000256" key="2">
    <source>
        <dbReference type="SAM" id="SignalP"/>
    </source>
</evidence>
<proteinExistence type="predicted"/>
<sequence length="145" mass="16335">MLLLLGFVTLFNLVSTYEANAAQVTFGPHDKLVKICDLPDTDDYKSNDGKYFDFGYKYTCFEVVFLPIFQQGEGQIVGYIDEENFVVLSKADIADIAKTNNIKNLAGLVRIPFWDAWGGKLVGVLIILLLIGSLLRDRYTKKVEE</sequence>
<name>A0A2V3PLQ1_9BACT</name>
<accession>A0A2V3PLQ1</accession>
<organism evidence="3 4">
    <name type="scientific">Dysgonomonas alginatilytica</name>
    <dbReference type="NCBI Taxonomy" id="1605892"/>
    <lineage>
        <taxon>Bacteria</taxon>
        <taxon>Pseudomonadati</taxon>
        <taxon>Bacteroidota</taxon>
        <taxon>Bacteroidia</taxon>
        <taxon>Bacteroidales</taxon>
        <taxon>Dysgonomonadaceae</taxon>
        <taxon>Dysgonomonas</taxon>
    </lineage>
</organism>
<evidence type="ECO:0000256" key="1">
    <source>
        <dbReference type="SAM" id="Phobius"/>
    </source>
</evidence>
<keyword evidence="2" id="KW-0732">Signal</keyword>
<comment type="caution">
    <text evidence="3">The sequence shown here is derived from an EMBL/GenBank/DDBJ whole genome shotgun (WGS) entry which is preliminary data.</text>
</comment>
<protein>
    <submittedName>
        <fullName evidence="3">Uncharacterized protein</fullName>
    </submittedName>
</protein>
<dbReference type="EMBL" id="QICL01000021">
    <property type="protein sequence ID" value="PXV62223.1"/>
    <property type="molecule type" value="Genomic_DNA"/>
</dbReference>
<feature type="transmembrane region" description="Helical" evidence="1">
    <location>
        <begin position="117"/>
        <end position="135"/>
    </location>
</feature>
<keyword evidence="1" id="KW-0472">Membrane</keyword>
<keyword evidence="4" id="KW-1185">Reference proteome</keyword>
<feature type="signal peptide" evidence="2">
    <location>
        <begin position="1"/>
        <end position="21"/>
    </location>
</feature>
<dbReference type="Proteomes" id="UP000247973">
    <property type="component" value="Unassembled WGS sequence"/>
</dbReference>
<evidence type="ECO:0000313" key="3">
    <source>
        <dbReference type="EMBL" id="PXV62223.1"/>
    </source>
</evidence>